<dbReference type="InterPro" id="IPR023214">
    <property type="entry name" value="HAD_sf"/>
</dbReference>
<dbReference type="CDD" id="cd07530">
    <property type="entry name" value="HAD_Pase_UmpH-like"/>
    <property type="match status" value="1"/>
</dbReference>
<gene>
    <name evidence="9" type="ORF">HGQ17_04900</name>
</gene>
<evidence type="ECO:0000256" key="3">
    <source>
        <dbReference type="ARBA" id="ARBA00022842"/>
    </source>
</evidence>
<evidence type="ECO:0000313" key="9">
    <source>
        <dbReference type="EMBL" id="NLS09355.1"/>
    </source>
</evidence>
<dbReference type="AlphaFoldDB" id="A0A7X8YDE2"/>
<keyword evidence="3 8" id="KW-0460">Magnesium</keyword>
<feature type="binding site" evidence="7">
    <location>
        <position position="188"/>
    </location>
    <ligand>
        <name>substrate</name>
    </ligand>
</feature>
<keyword evidence="2 9" id="KW-0378">Hydrolase</keyword>
<dbReference type="SFLD" id="SFLDS00003">
    <property type="entry name" value="Haloacid_Dehalogenase"/>
    <property type="match status" value="1"/>
</dbReference>
<evidence type="ECO:0000256" key="1">
    <source>
        <dbReference type="ARBA" id="ARBA00022723"/>
    </source>
</evidence>
<evidence type="ECO:0000256" key="7">
    <source>
        <dbReference type="PIRSR" id="PIRSR000915-2"/>
    </source>
</evidence>
<evidence type="ECO:0000256" key="6">
    <source>
        <dbReference type="PIRSR" id="PIRSR000915-1"/>
    </source>
</evidence>
<evidence type="ECO:0000313" key="10">
    <source>
        <dbReference type="Proteomes" id="UP000523139"/>
    </source>
</evidence>
<comment type="similarity">
    <text evidence="5">Belongs to the HAD-like hydrolase superfamily.</text>
</comment>
<proteinExistence type="inferred from homology"/>
<dbReference type="InterPro" id="IPR006357">
    <property type="entry name" value="HAD-SF_hydro_IIA"/>
</dbReference>
<dbReference type="FunFam" id="3.40.50.1000:FF:000016">
    <property type="entry name" value="HAD family hydrolase"/>
    <property type="match status" value="1"/>
</dbReference>
<dbReference type="PIRSF" id="PIRSF000915">
    <property type="entry name" value="PGP-type_phosphatase"/>
    <property type="match status" value="1"/>
</dbReference>
<protein>
    <submittedName>
        <fullName evidence="9">HAD family hydrolase</fullName>
    </submittedName>
</protein>
<dbReference type="GO" id="GO:0046872">
    <property type="term" value="F:metal ion binding"/>
    <property type="evidence" value="ECO:0007669"/>
    <property type="project" value="UniProtKB-KW"/>
</dbReference>
<organism evidence="9 10">
    <name type="scientific">Nesterenkonia sedimenti</name>
    <dbReference type="NCBI Taxonomy" id="1463632"/>
    <lineage>
        <taxon>Bacteria</taxon>
        <taxon>Bacillati</taxon>
        <taxon>Actinomycetota</taxon>
        <taxon>Actinomycetes</taxon>
        <taxon>Micrococcales</taxon>
        <taxon>Micrococcaceae</taxon>
        <taxon>Nesterenkonia</taxon>
    </lineage>
</organism>
<dbReference type="PANTHER" id="PTHR19288">
    <property type="entry name" value="4-NITROPHENYLPHOSPHATASE-RELATED"/>
    <property type="match status" value="1"/>
</dbReference>
<name>A0A7X8YDE2_9MICC</name>
<evidence type="ECO:0000256" key="4">
    <source>
        <dbReference type="ARBA" id="ARBA00023277"/>
    </source>
</evidence>
<feature type="binding site" evidence="8">
    <location>
        <position position="13"/>
    </location>
    <ligand>
        <name>Mg(2+)</name>
        <dbReference type="ChEBI" id="CHEBI:18420"/>
    </ligand>
</feature>
<dbReference type="SFLD" id="SFLDG01139">
    <property type="entry name" value="C2.A:_Pyridoxal_Phosphate_Phos"/>
    <property type="match status" value="1"/>
</dbReference>
<keyword evidence="10" id="KW-1185">Reference proteome</keyword>
<dbReference type="Gene3D" id="3.40.50.1000">
    <property type="entry name" value="HAD superfamily/HAD-like"/>
    <property type="match status" value="2"/>
</dbReference>
<dbReference type="Pfam" id="PF13344">
    <property type="entry name" value="Hydrolase_6"/>
    <property type="match status" value="1"/>
</dbReference>
<reference evidence="9 10" key="1">
    <citation type="submission" date="2020-04" db="EMBL/GenBank/DDBJ databases">
        <title>Nesterenkonia sp. nov., isolated from marine sediment.</title>
        <authorList>
            <person name="Zhang G."/>
        </authorList>
    </citation>
    <scope>NUCLEOTIDE SEQUENCE [LARGE SCALE GENOMIC DNA]</scope>
    <source>
        <strain evidence="9 10">MY13</strain>
    </source>
</reference>
<dbReference type="PROSITE" id="PS00012">
    <property type="entry name" value="PHOSPHOPANTETHEINE"/>
    <property type="match status" value="1"/>
</dbReference>
<evidence type="ECO:0000256" key="5">
    <source>
        <dbReference type="PIRNR" id="PIRNR000915"/>
    </source>
</evidence>
<dbReference type="PANTHER" id="PTHR19288:SF46">
    <property type="entry name" value="HALOACID DEHALOGENASE-LIKE HYDROLASE DOMAIN-CONTAINING PROTEIN 2"/>
    <property type="match status" value="1"/>
</dbReference>
<dbReference type="GO" id="GO:0005737">
    <property type="term" value="C:cytoplasm"/>
    <property type="evidence" value="ECO:0007669"/>
    <property type="project" value="TreeGrafter"/>
</dbReference>
<dbReference type="GO" id="GO:0016791">
    <property type="term" value="F:phosphatase activity"/>
    <property type="evidence" value="ECO:0007669"/>
    <property type="project" value="TreeGrafter"/>
</dbReference>
<feature type="active site" description="Nucleophile" evidence="6">
    <location>
        <position position="13"/>
    </location>
</feature>
<accession>A0A7X8YDE2</accession>
<comment type="cofactor">
    <cofactor evidence="8">
        <name>Mg(2+)</name>
        <dbReference type="ChEBI" id="CHEBI:18420"/>
    </cofactor>
    <text evidence="8">Divalent metal ions. Mg(2+) is the most effective.</text>
</comment>
<evidence type="ECO:0000256" key="8">
    <source>
        <dbReference type="PIRSR" id="PIRSR000915-3"/>
    </source>
</evidence>
<comment type="caution">
    <text evidence="9">The sequence shown here is derived from an EMBL/GenBank/DDBJ whole genome shotgun (WGS) entry which is preliminary data.</text>
</comment>
<dbReference type="SUPFAM" id="SSF56784">
    <property type="entry name" value="HAD-like"/>
    <property type="match status" value="1"/>
</dbReference>
<evidence type="ECO:0000256" key="2">
    <source>
        <dbReference type="ARBA" id="ARBA00022801"/>
    </source>
</evidence>
<feature type="binding site" evidence="8">
    <location>
        <position position="15"/>
    </location>
    <ligand>
        <name>Mg(2+)</name>
        <dbReference type="ChEBI" id="CHEBI:18420"/>
    </ligand>
</feature>
<dbReference type="InterPro" id="IPR006162">
    <property type="entry name" value="Ppantetheine_attach_site"/>
</dbReference>
<feature type="binding site" evidence="8">
    <location>
        <position position="213"/>
    </location>
    <ligand>
        <name>Mg(2+)</name>
        <dbReference type="ChEBI" id="CHEBI:18420"/>
    </ligand>
</feature>
<dbReference type="NCBIfam" id="TIGR01460">
    <property type="entry name" value="HAD-SF-IIA"/>
    <property type="match status" value="1"/>
</dbReference>
<keyword evidence="1 8" id="KW-0479">Metal-binding</keyword>
<keyword evidence="4" id="KW-0119">Carbohydrate metabolism</keyword>
<sequence length="268" mass="29022">MTGEHAIECWLTDMDGVLVREHEALPGAAELLEQWRRKDLPYLVLTNNSIFTARDLSARLRNSGLVVPEDRIWTSALATATFLANQIDEEQGAGTCYVVGETGLTTALHEAGFIMTETDPDYVVVGETRNYSFEAITKAVRLINEGARFIVTNPDATGPSPEGVLPATGAIAALISKATGSEPYVVGKPNPMMFRSALNHLGAHSMQTAMIGDRMDTDIVAGMEAGMHTILVMSGVSSQASISRYPFRPNRIIDGVHELVEEGFVLED</sequence>
<dbReference type="Proteomes" id="UP000523139">
    <property type="component" value="Unassembled WGS sequence"/>
</dbReference>
<dbReference type="Pfam" id="PF13242">
    <property type="entry name" value="Hydrolase_like"/>
    <property type="match status" value="1"/>
</dbReference>
<feature type="active site" description="Proton donor" evidence="6">
    <location>
        <position position="15"/>
    </location>
</feature>
<dbReference type="RefSeq" id="WP_168886856.1">
    <property type="nucleotide sequence ID" value="NZ_JABAHY010000003.1"/>
</dbReference>
<dbReference type="EMBL" id="JABAHY010000003">
    <property type="protein sequence ID" value="NLS09355.1"/>
    <property type="molecule type" value="Genomic_DNA"/>
</dbReference>
<dbReference type="InterPro" id="IPR036412">
    <property type="entry name" value="HAD-like_sf"/>
</dbReference>